<evidence type="ECO:0000256" key="2">
    <source>
        <dbReference type="SAM" id="Phobius"/>
    </source>
</evidence>
<dbReference type="Pfam" id="PF00328">
    <property type="entry name" value="His_Phos_2"/>
    <property type="match status" value="1"/>
</dbReference>
<keyword evidence="2" id="KW-0812">Transmembrane</keyword>
<evidence type="ECO:0000256" key="1">
    <source>
        <dbReference type="ARBA" id="ARBA00005375"/>
    </source>
</evidence>
<keyword evidence="3" id="KW-0732">Signal</keyword>
<feature type="chain" id="PRO_5035849111" description="Acid phosphatase" evidence="3">
    <location>
        <begin position="19"/>
        <end position="415"/>
    </location>
</feature>
<reference evidence="4" key="2">
    <citation type="submission" date="2022-06" db="UniProtKB">
        <authorList>
            <consortium name="EnsemblMetazoa"/>
        </authorList>
    </citation>
    <scope>IDENTIFICATION</scope>
    <source>
        <strain evidence="4">DF5081</strain>
    </source>
</reference>
<proteinExistence type="inferred from homology"/>
<sequence>MQFRVILLFLCACQFTFGALKFVQIWFRHGERLPTHFLKFPSEDSTDLKYLDIAYPGELTNNGIYQEMILGEKLRAIYGSHFGKKYIPTDFHVYTGKDNRTSTSAQAMFSGFFPPTKEQRWNDKLNWQPIAQETDVSLDWVSLGAVDNCPVYGETFRDSSEYIDVLSQVEEQDPGLIELVRKHSGIPIKEATKYNHAIDSLKIRTILQDPRFPVPEWAHGYEDRILNMSFSIHDKIVKIQNESIGNYHVELIMTYFENHLKSNKTKGIFISGHDTNIVTIWDVLQLKNHPNDIPYFGAHLAIEMHEKAGALSLKFFLSMGFNETQVEVTPALCEDTGCSWEKFKSLTESSRKSKSDWILECQGIERAGEPVSTITGSMIVLLSILVLSTIILGFTTFSYKRQLNSLRDPERARLL</sequence>
<protein>
    <recommendedName>
        <fullName evidence="6">Acid phosphatase</fullName>
    </recommendedName>
</protein>
<accession>A0A8R1HSK2</accession>
<dbReference type="Proteomes" id="UP000005237">
    <property type="component" value="Unassembled WGS sequence"/>
</dbReference>
<dbReference type="PANTHER" id="PTHR11567">
    <property type="entry name" value="ACID PHOSPHATASE-RELATED"/>
    <property type="match status" value="1"/>
</dbReference>
<evidence type="ECO:0008006" key="6">
    <source>
        <dbReference type="Google" id="ProtNLM"/>
    </source>
</evidence>
<evidence type="ECO:0000313" key="4">
    <source>
        <dbReference type="EnsemblMetazoa" id="CJA10574.1"/>
    </source>
</evidence>
<comment type="similarity">
    <text evidence="1">Belongs to the histidine acid phosphatase family.</text>
</comment>
<dbReference type="OMA" id="IWFRHGE"/>
<dbReference type="InterPro" id="IPR050645">
    <property type="entry name" value="Histidine_acid_phosphatase"/>
</dbReference>
<keyword evidence="2" id="KW-0472">Membrane</keyword>
<dbReference type="Gene3D" id="3.40.50.1240">
    <property type="entry name" value="Phosphoglycerate mutase-like"/>
    <property type="match status" value="1"/>
</dbReference>
<evidence type="ECO:0000256" key="3">
    <source>
        <dbReference type="SAM" id="SignalP"/>
    </source>
</evidence>
<keyword evidence="5" id="KW-1185">Reference proteome</keyword>
<dbReference type="AlphaFoldDB" id="A0A8R1HSK2"/>
<dbReference type="SUPFAM" id="SSF53254">
    <property type="entry name" value="Phosphoglycerate mutase-like"/>
    <property type="match status" value="1"/>
</dbReference>
<dbReference type="InterPro" id="IPR000560">
    <property type="entry name" value="His_Pase_clade-2"/>
</dbReference>
<dbReference type="EnsemblMetazoa" id="CJA10574.1">
    <property type="protein sequence ID" value="CJA10574.1"/>
    <property type="gene ID" value="WBGene00129778"/>
</dbReference>
<dbReference type="InterPro" id="IPR029033">
    <property type="entry name" value="His_PPase_superfam"/>
</dbReference>
<feature type="signal peptide" evidence="3">
    <location>
        <begin position="1"/>
        <end position="18"/>
    </location>
</feature>
<dbReference type="CDD" id="cd07061">
    <property type="entry name" value="HP_HAP_like"/>
    <property type="match status" value="1"/>
</dbReference>
<keyword evidence="2" id="KW-1133">Transmembrane helix</keyword>
<reference evidence="5" key="1">
    <citation type="submission" date="2010-08" db="EMBL/GenBank/DDBJ databases">
        <authorList>
            <consortium name="Caenorhabditis japonica Sequencing Consortium"/>
            <person name="Wilson R.K."/>
        </authorList>
    </citation>
    <scope>NUCLEOTIDE SEQUENCE [LARGE SCALE GENOMIC DNA]</scope>
    <source>
        <strain evidence="5">DF5081</strain>
    </source>
</reference>
<dbReference type="PANTHER" id="PTHR11567:SF171">
    <property type="entry name" value="ACID PHOSPHATASE FAMILY"/>
    <property type="match status" value="1"/>
</dbReference>
<dbReference type="GO" id="GO:0016791">
    <property type="term" value="F:phosphatase activity"/>
    <property type="evidence" value="ECO:0007669"/>
    <property type="project" value="TreeGrafter"/>
</dbReference>
<feature type="transmembrane region" description="Helical" evidence="2">
    <location>
        <begin position="378"/>
        <end position="399"/>
    </location>
</feature>
<name>A0A8R1HSK2_CAEJA</name>
<evidence type="ECO:0000313" key="5">
    <source>
        <dbReference type="Proteomes" id="UP000005237"/>
    </source>
</evidence>
<organism evidence="4 5">
    <name type="scientific">Caenorhabditis japonica</name>
    <dbReference type="NCBI Taxonomy" id="281687"/>
    <lineage>
        <taxon>Eukaryota</taxon>
        <taxon>Metazoa</taxon>
        <taxon>Ecdysozoa</taxon>
        <taxon>Nematoda</taxon>
        <taxon>Chromadorea</taxon>
        <taxon>Rhabditida</taxon>
        <taxon>Rhabditina</taxon>
        <taxon>Rhabditomorpha</taxon>
        <taxon>Rhabditoidea</taxon>
        <taxon>Rhabditidae</taxon>
        <taxon>Peloderinae</taxon>
        <taxon>Caenorhabditis</taxon>
    </lineage>
</organism>